<accession>A0ABR4PU35</accession>
<dbReference type="SUPFAM" id="SSF82199">
    <property type="entry name" value="SET domain"/>
    <property type="match status" value="1"/>
</dbReference>
<keyword evidence="2" id="KW-1185">Reference proteome</keyword>
<dbReference type="InterPro" id="IPR046341">
    <property type="entry name" value="SET_dom_sf"/>
</dbReference>
<dbReference type="PANTHER" id="PTHR47643">
    <property type="entry name" value="TPR DOMAIN PROTEIN (AFU_ORTHOLOGUE AFUA_5G12710)"/>
    <property type="match status" value="1"/>
</dbReference>
<protein>
    <submittedName>
        <fullName evidence="1">TPR domain-containing protein</fullName>
    </submittedName>
</protein>
<evidence type="ECO:0000313" key="1">
    <source>
        <dbReference type="EMBL" id="KAL3426381.1"/>
    </source>
</evidence>
<dbReference type="EMBL" id="JBFCZG010000002">
    <property type="protein sequence ID" value="KAL3426381.1"/>
    <property type="molecule type" value="Genomic_DNA"/>
</dbReference>
<dbReference type="Gene3D" id="2.170.270.10">
    <property type="entry name" value="SET domain"/>
    <property type="match status" value="1"/>
</dbReference>
<proteinExistence type="predicted"/>
<comment type="caution">
    <text evidence="1">The sequence shown here is derived from an EMBL/GenBank/DDBJ whole genome shotgun (WGS) entry which is preliminary data.</text>
</comment>
<sequence length="316" mass="36312">MMEFHTKYAFMSTGAVRRLLDERSAPQNKDLPDAEYMIPVVSMYAVNCPRTSRQWHPRDPTQIGVQHDFYGLWLEASQIKHSCISNANRSFIGDMQIIRASCNMPAGTQLAIWYQTPTDNYGEMLNGFAKWQLVCRCAYCVDLQTAPQAVIDERHRLIEKLGNMADENPLYPDDIEESVHLIQGTWYIHPWHVPRPTLVPIFVMLSRKYLDMCIPDRARSMCYRALESLGFAFSVYQGPPYAIVTINRWGLMTHDALDAFTHLCDIHVFSGAPHLAVQARDHAKLAYKIWIGEDATFDGYMEQASRYRHGFQALMP</sequence>
<name>A0ABR4PU35_9HELO</name>
<dbReference type="InterPro" id="IPR053209">
    <property type="entry name" value="Gramillin-biosynth_MTr"/>
</dbReference>
<dbReference type="PANTHER" id="PTHR47643:SF2">
    <property type="entry name" value="TPR DOMAIN PROTEIN (AFU_ORTHOLOGUE AFUA_5G12710)"/>
    <property type="match status" value="1"/>
</dbReference>
<evidence type="ECO:0000313" key="2">
    <source>
        <dbReference type="Proteomes" id="UP001629113"/>
    </source>
</evidence>
<dbReference type="Proteomes" id="UP001629113">
    <property type="component" value="Unassembled WGS sequence"/>
</dbReference>
<gene>
    <name evidence="1" type="ORF">PVAG01_03172</name>
</gene>
<reference evidence="1 2" key="1">
    <citation type="submission" date="2024-06" db="EMBL/GenBank/DDBJ databases">
        <title>Complete genome of Phlyctema vagabunda strain 19-DSS-EL-015.</title>
        <authorList>
            <person name="Fiorenzani C."/>
        </authorList>
    </citation>
    <scope>NUCLEOTIDE SEQUENCE [LARGE SCALE GENOMIC DNA]</scope>
    <source>
        <strain evidence="1 2">19-DSS-EL-015</strain>
    </source>
</reference>
<organism evidence="1 2">
    <name type="scientific">Phlyctema vagabunda</name>
    <dbReference type="NCBI Taxonomy" id="108571"/>
    <lineage>
        <taxon>Eukaryota</taxon>
        <taxon>Fungi</taxon>
        <taxon>Dikarya</taxon>
        <taxon>Ascomycota</taxon>
        <taxon>Pezizomycotina</taxon>
        <taxon>Leotiomycetes</taxon>
        <taxon>Helotiales</taxon>
        <taxon>Dermateaceae</taxon>
        <taxon>Phlyctema</taxon>
    </lineage>
</organism>